<keyword evidence="1" id="KW-0378">Hydrolase</keyword>
<keyword evidence="2" id="KW-1185">Reference proteome</keyword>
<evidence type="ECO:0000313" key="1">
    <source>
        <dbReference type="EMBL" id="PHU36452.1"/>
    </source>
</evidence>
<evidence type="ECO:0000313" key="2">
    <source>
        <dbReference type="Proteomes" id="UP000224563"/>
    </source>
</evidence>
<sequence>MQFVATDELKTGMRLAKPIYNKNGVLLYDINSRLTVAAINSIKNFGLIGIYILEPAEPVPPLSREDIAFEQMQTICMFKLREIMDQVVSRQKIDSLNSLIEDILRNYGKLDHRVNFNQNLRSPEDFMYKHAISTAILVAMITSRLSYTVQKQRTMIAAALLFGVGYRYVPRAILEKGEDLDESDREATRRSLARGLDFLSNYRGDFDYFPRALALMQVFVYHGSDDLGSLKPDEDLLQMRMLLRVADQFDRATAMNIGHAPISEIAAIRMLESDPYEYHPVYVTTLCECIHICPGAARVDFADGTKGIVLVENPVDFMHPVVLRFSDNEIYDLTKPAVQRLIQIKDIMKTMDNRVKMDADTIKQFVPDERLIELTKKFRAALYPVASGQRTKEYKGDLVSHI</sequence>
<organism evidence="1 2">
    <name type="scientific">Agathobacter ruminis</name>
    <dbReference type="NCBI Taxonomy" id="1712665"/>
    <lineage>
        <taxon>Bacteria</taxon>
        <taxon>Bacillati</taxon>
        <taxon>Bacillota</taxon>
        <taxon>Clostridia</taxon>
        <taxon>Lachnospirales</taxon>
        <taxon>Lachnospiraceae</taxon>
        <taxon>Agathobacter</taxon>
    </lineage>
</organism>
<dbReference type="AlphaFoldDB" id="A0A2G3DZJ1"/>
<name>A0A2G3DZJ1_9FIRM</name>
<accession>A0A2G3DZJ1</accession>
<dbReference type="Gene3D" id="1.10.3210.10">
    <property type="entry name" value="Hypothetical protein af1432"/>
    <property type="match status" value="1"/>
</dbReference>
<reference evidence="1 2" key="2">
    <citation type="submission" date="2017-10" db="EMBL/GenBank/DDBJ databases">
        <authorList>
            <person name="Banno H."/>
            <person name="Chua N.-H."/>
        </authorList>
    </citation>
    <scope>NUCLEOTIDE SEQUENCE [LARGE SCALE GENOMIC DNA]</scope>
    <source>
        <strain evidence="1 2">JK623</strain>
    </source>
</reference>
<dbReference type="RefSeq" id="WP_099386963.1">
    <property type="nucleotide sequence ID" value="NZ_JANSWH010000071.1"/>
</dbReference>
<dbReference type="Pfam" id="PF13487">
    <property type="entry name" value="HD_5"/>
    <property type="match status" value="1"/>
</dbReference>
<dbReference type="EMBL" id="PDYG01000134">
    <property type="protein sequence ID" value="PHU36452.1"/>
    <property type="molecule type" value="Genomic_DNA"/>
</dbReference>
<dbReference type="GO" id="GO:0016787">
    <property type="term" value="F:hydrolase activity"/>
    <property type="evidence" value="ECO:0007669"/>
    <property type="project" value="UniProtKB-KW"/>
</dbReference>
<gene>
    <name evidence="1" type="ORF">CSX02_12810</name>
</gene>
<protein>
    <submittedName>
        <fullName evidence="1">Phosphohydrolase</fullName>
    </submittedName>
</protein>
<proteinExistence type="predicted"/>
<reference evidence="1 2" key="1">
    <citation type="submission" date="2017-10" db="EMBL/GenBank/DDBJ databases">
        <title>Resolving the taxonomy of Roseburia spp., Eubacterium rectale and Agathobacter spp. through phylogenomic analysis.</title>
        <authorList>
            <person name="Sheridan P.O."/>
            <person name="Walker A.W."/>
            <person name="Duncan S.H."/>
            <person name="Scott K.P."/>
            <person name="Toole P.W.O."/>
            <person name="Luis P."/>
            <person name="Flint H.J."/>
        </authorList>
    </citation>
    <scope>NUCLEOTIDE SEQUENCE [LARGE SCALE GENOMIC DNA]</scope>
    <source>
        <strain evidence="1 2">JK623</strain>
    </source>
</reference>
<dbReference type="Proteomes" id="UP000224563">
    <property type="component" value="Unassembled WGS sequence"/>
</dbReference>
<comment type="caution">
    <text evidence="1">The sequence shown here is derived from an EMBL/GenBank/DDBJ whole genome shotgun (WGS) entry which is preliminary data.</text>
</comment>